<dbReference type="GO" id="GO:0005737">
    <property type="term" value="C:cytoplasm"/>
    <property type="evidence" value="ECO:0007669"/>
    <property type="project" value="UniProtKB-SubCell"/>
</dbReference>
<dbReference type="PANTHER" id="PTHR10947">
    <property type="entry name" value="PHENYLALANYL-TRNA SYNTHETASE BETA CHAIN AND LEUCINE-RICH REPEAT-CONTAINING PROTEIN 47"/>
    <property type="match status" value="1"/>
</dbReference>
<dbReference type="SMART" id="SM00874">
    <property type="entry name" value="B5"/>
    <property type="match status" value="1"/>
</dbReference>
<dbReference type="PANTHER" id="PTHR10947:SF0">
    <property type="entry name" value="PHENYLALANINE--TRNA LIGASE BETA SUBUNIT"/>
    <property type="match status" value="1"/>
</dbReference>
<dbReference type="InterPro" id="IPR020825">
    <property type="entry name" value="Phe-tRNA_synthase-like_B3/B4"/>
</dbReference>
<evidence type="ECO:0000256" key="11">
    <source>
        <dbReference type="ARBA" id="ARBA00022842"/>
    </source>
</evidence>
<evidence type="ECO:0000256" key="7">
    <source>
        <dbReference type="ARBA" id="ARBA00022598"/>
    </source>
</evidence>
<dbReference type="InterPro" id="IPR009061">
    <property type="entry name" value="DNA-bd_dom_put_sf"/>
</dbReference>
<keyword evidence="11" id="KW-0460">Magnesium</keyword>
<dbReference type="InterPro" id="IPR004531">
    <property type="entry name" value="Phe-tRNA-synth_IIc_bsu_arc_euk"/>
</dbReference>
<evidence type="ECO:0000256" key="9">
    <source>
        <dbReference type="ARBA" id="ARBA00022741"/>
    </source>
</evidence>
<evidence type="ECO:0000259" key="16">
    <source>
        <dbReference type="PROSITE" id="PS51483"/>
    </source>
</evidence>
<keyword evidence="12" id="KW-0648">Protein biosynthesis</keyword>
<dbReference type="PROSITE" id="PS51483">
    <property type="entry name" value="B5"/>
    <property type="match status" value="1"/>
</dbReference>
<organism evidence="17 18">
    <name type="scientific">Stephanodiscus triporus</name>
    <dbReference type="NCBI Taxonomy" id="2934178"/>
    <lineage>
        <taxon>Eukaryota</taxon>
        <taxon>Sar</taxon>
        <taxon>Stramenopiles</taxon>
        <taxon>Ochrophyta</taxon>
        <taxon>Bacillariophyta</taxon>
        <taxon>Coscinodiscophyceae</taxon>
        <taxon>Thalassiosirophycidae</taxon>
        <taxon>Stephanodiscales</taxon>
        <taxon>Stephanodiscaceae</taxon>
        <taxon>Stephanodiscus</taxon>
    </lineage>
</organism>
<evidence type="ECO:0000256" key="6">
    <source>
        <dbReference type="ARBA" id="ARBA00022490"/>
    </source>
</evidence>
<dbReference type="FunFam" id="3.30.56.10:FF:000005">
    <property type="entry name" value="Phenylalanine--tRNA ligase beta subunit"/>
    <property type="match status" value="1"/>
</dbReference>
<dbReference type="InterPro" id="IPR041616">
    <property type="entry name" value="PheRS_beta_core"/>
</dbReference>
<proteinExistence type="inferred from homology"/>
<dbReference type="Pfam" id="PF03484">
    <property type="entry name" value="B5"/>
    <property type="match status" value="1"/>
</dbReference>
<comment type="subcellular location">
    <subcellularLocation>
        <location evidence="2">Cytoplasm</location>
    </subcellularLocation>
</comment>
<comment type="subunit">
    <text evidence="4">Tetramer of two alpha and two beta subunits.</text>
</comment>
<dbReference type="InterPro" id="IPR045864">
    <property type="entry name" value="aa-tRNA-synth_II/BPL/LPL"/>
</dbReference>
<comment type="caution">
    <text evidence="17">The sequence shown here is derived from an EMBL/GenBank/DDBJ whole genome shotgun (WGS) entry which is preliminary data.</text>
</comment>
<dbReference type="AlphaFoldDB" id="A0ABD3NM71"/>
<comment type="catalytic activity">
    <reaction evidence="15">
        <text>tRNA(Phe) + L-phenylalanine + ATP = L-phenylalanyl-tRNA(Phe) + AMP + diphosphate + H(+)</text>
        <dbReference type="Rhea" id="RHEA:19413"/>
        <dbReference type="Rhea" id="RHEA-COMP:9668"/>
        <dbReference type="Rhea" id="RHEA-COMP:9699"/>
        <dbReference type="ChEBI" id="CHEBI:15378"/>
        <dbReference type="ChEBI" id="CHEBI:30616"/>
        <dbReference type="ChEBI" id="CHEBI:33019"/>
        <dbReference type="ChEBI" id="CHEBI:58095"/>
        <dbReference type="ChEBI" id="CHEBI:78442"/>
        <dbReference type="ChEBI" id="CHEBI:78531"/>
        <dbReference type="ChEBI" id="CHEBI:456215"/>
        <dbReference type="EC" id="6.1.1.20"/>
    </reaction>
</comment>
<evidence type="ECO:0000256" key="12">
    <source>
        <dbReference type="ARBA" id="ARBA00022917"/>
    </source>
</evidence>
<protein>
    <recommendedName>
        <fullName evidence="5">phenylalanine--tRNA ligase</fullName>
        <ecNumber evidence="5">6.1.1.20</ecNumber>
    </recommendedName>
    <alternativeName>
        <fullName evidence="14">Phenylalanyl-tRNA synthetase beta subunit</fullName>
    </alternativeName>
</protein>
<keyword evidence="7" id="KW-0436">Ligase</keyword>
<evidence type="ECO:0000256" key="2">
    <source>
        <dbReference type="ARBA" id="ARBA00004496"/>
    </source>
</evidence>
<dbReference type="GO" id="GO:0005524">
    <property type="term" value="F:ATP binding"/>
    <property type="evidence" value="ECO:0007669"/>
    <property type="project" value="UniProtKB-KW"/>
</dbReference>
<name>A0ABD3NM71_9STRA</name>
<evidence type="ECO:0000256" key="1">
    <source>
        <dbReference type="ARBA" id="ARBA00001946"/>
    </source>
</evidence>
<evidence type="ECO:0000256" key="14">
    <source>
        <dbReference type="ARBA" id="ARBA00033189"/>
    </source>
</evidence>
<keyword evidence="6" id="KW-0963">Cytoplasm</keyword>
<sequence>MPTVSISRDRLFAHLGRSYTDREFDELCFEFGIELDDVTSERIESTKSEACRLTEEQICRLSDEVIYKIDVPANRYDLLCVEGISTGLRVFLGDVDAPRYDVLPPAGGGDGGMDGSRTTAVTVMKDHVDSIRPYVVCAILRDVTFDEARYDSFIELQDHLHRNVCRGRTLVAIGTHDLDGVVGPFVYDARPPRDVRFVPLTHAADGRSFDGAELLDHYESDPSCKHLRPYLPIIRDSDLYPVVVDSTGEVLSLPPVINGAASRITLNTRNVFVECTATDMTKANIVLDTIVAMFSGYSSVPFSVESVIVNYVDGDGRVLETHVTPRMESRKMTASVGFVNSLIGINLDPNDMATLCDRVQLGPARVLPPGGGGEWEEEEEEVGPVLEVTVPPTRSDILHAVDVAEDVGIAHGYNKIARTMPQTCTVGREQPLNQLGDLLREEIGRGGYVEVLTHGLSSRRDNFVALRRQTAAAVSLSNPANVEYEVVRTTLLPGLLKCLQHNRSMSFASGLKLFEVSDVVLPDDAHVETETIVGARNVRRVCATYTGPTSGFEVIHGLVDRIMTLCEVSPTEEYVGTTSGTAQVRVHCREGWYYGIRELREGANDEVGGTYFPGRAAEILLSSPKTGGETIVIGTFGILHPEVLGNFDIMYPTSAVELNLDPLL</sequence>
<evidence type="ECO:0000256" key="13">
    <source>
        <dbReference type="ARBA" id="ARBA00023146"/>
    </source>
</evidence>
<dbReference type="NCBIfam" id="TIGR00471">
    <property type="entry name" value="pheT_arch"/>
    <property type="match status" value="1"/>
</dbReference>
<feature type="domain" description="B5" evidence="16">
    <location>
        <begin position="327"/>
        <end position="418"/>
    </location>
</feature>
<keyword evidence="9" id="KW-0547">Nucleotide-binding</keyword>
<evidence type="ECO:0000313" key="17">
    <source>
        <dbReference type="EMBL" id="KAL3777080.1"/>
    </source>
</evidence>
<evidence type="ECO:0000313" key="18">
    <source>
        <dbReference type="Proteomes" id="UP001530315"/>
    </source>
</evidence>
<keyword evidence="13" id="KW-0030">Aminoacyl-tRNA synthetase</keyword>
<dbReference type="Gene3D" id="3.30.56.10">
    <property type="match status" value="2"/>
</dbReference>
<dbReference type="Pfam" id="PF18262">
    <property type="entry name" value="PhetRS_B1"/>
    <property type="match status" value="1"/>
</dbReference>
<dbReference type="SMART" id="SM00873">
    <property type="entry name" value="B3_4"/>
    <property type="match status" value="1"/>
</dbReference>
<dbReference type="InterPro" id="IPR005146">
    <property type="entry name" value="B3/B4_tRNA-bd"/>
</dbReference>
<dbReference type="SUPFAM" id="SSF55681">
    <property type="entry name" value="Class II aaRS and biotin synthetases"/>
    <property type="match status" value="1"/>
</dbReference>
<dbReference type="Gene3D" id="3.50.40.10">
    <property type="entry name" value="Phenylalanyl-trna Synthetase, Chain B, domain 3"/>
    <property type="match status" value="1"/>
</dbReference>
<evidence type="ECO:0000256" key="15">
    <source>
        <dbReference type="ARBA" id="ARBA00049255"/>
    </source>
</evidence>
<evidence type="ECO:0000256" key="5">
    <source>
        <dbReference type="ARBA" id="ARBA00012814"/>
    </source>
</evidence>
<dbReference type="InterPro" id="IPR045060">
    <property type="entry name" value="Phe-tRNA-ligase_IIc_bsu"/>
</dbReference>
<dbReference type="SUPFAM" id="SSF46955">
    <property type="entry name" value="Putative DNA-binding domain"/>
    <property type="match status" value="2"/>
</dbReference>
<comment type="similarity">
    <text evidence="3">Belongs to the phenylalanyl-tRNA synthetase beta subunit family. Type 2 subfamily.</text>
</comment>
<reference evidence="17 18" key="1">
    <citation type="submission" date="2024-10" db="EMBL/GenBank/DDBJ databases">
        <title>Updated reference genomes for cyclostephanoid diatoms.</title>
        <authorList>
            <person name="Roberts W.R."/>
            <person name="Alverson A.J."/>
        </authorList>
    </citation>
    <scope>NUCLEOTIDE SEQUENCE [LARGE SCALE GENOMIC DNA]</scope>
    <source>
        <strain evidence="17 18">AJA276-08</strain>
    </source>
</reference>
<evidence type="ECO:0000256" key="4">
    <source>
        <dbReference type="ARBA" id="ARBA00011209"/>
    </source>
</evidence>
<keyword evidence="8" id="KW-0479">Metal-binding</keyword>
<dbReference type="InterPro" id="IPR040659">
    <property type="entry name" value="PhetRS_B1"/>
</dbReference>
<accession>A0ABD3NM71</accession>
<dbReference type="EC" id="6.1.1.20" evidence="5"/>
<comment type="cofactor">
    <cofactor evidence="1">
        <name>Mg(2+)</name>
        <dbReference type="ChEBI" id="CHEBI:18420"/>
    </cofactor>
</comment>
<evidence type="ECO:0000256" key="3">
    <source>
        <dbReference type="ARBA" id="ARBA00007438"/>
    </source>
</evidence>
<dbReference type="GO" id="GO:0046872">
    <property type="term" value="F:metal ion binding"/>
    <property type="evidence" value="ECO:0007669"/>
    <property type="project" value="UniProtKB-KW"/>
</dbReference>
<dbReference type="EMBL" id="JALLAZ020001314">
    <property type="protein sequence ID" value="KAL3777080.1"/>
    <property type="molecule type" value="Genomic_DNA"/>
</dbReference>
<gene>
    <name evidence="17" type="ORF">ACHAW5_003049</name>
</gene>
<evidence type="ECO:0000256" key="8">
    <source>
        <dbReference type="ARBA" id="ARBA00022723"/>
    </source>
</evidence>
<dbReference type="GO" id="GO:0004826">
    <property type="term" value="F:phenylalanine-tRNA ligase activity"/>
    <property type="evidence" value="ECO:0007669"/>
    <property type="project" value="UniProtKB-EC"/>
</dbReference>
<dbReference type="FunFam" id="3.50.40.10:FF:000002">
    <property type="entry name" value="phenylalanine--tRNA ligase beta subunit"/>
    <property type="match status" value="1"/>
</dbReference>
<keyword evidence="10" id="KW-0067">ATP-binding</keyword>
<dbReference type="CDD" id="cd00769">
    <property type="entry name" value="PheRS_beta_core"/>
    <property type="match status" value="1"/>
</dbReference>
<keyword evidence="18" id="KW-1185">Reference proteome</keyword>
<dbReference type="InterPro" id="IPR005147">
    <property type="entry name" value="tRNA_synthase_B5-dom"/>
</dbReference>
<dbReference type="Proteomes" id="UP001530315">
    <property type="component" value="Unassembled WGS sequence"/>
</dbReference>
<evidence type="ECO:0000256" key="10">
    <source>
        <dbReference type="ARBA" id="ARBA00022840"/>
    </source>
</evidence>
<dbReference type="GO" id="GO:0006432">
    <property type="term" value="P:phenylalanyl-tRNA aminoacylation"/>
    <property type="evidence" value="ECO:0007669"/>
    <property type="project" value="UniProtKB-ARBA"/>
</dbReference>
<dbReference type="Pfam" id="PF17759">
    <property type="entry name" value="tRNA_synthFbeta"/>
    <property type="match status" value="1"/>
</dbReference>
<dbReference type="Gene3D" id="3.30.930.10">
    <property type="entry name" value="Bira Bifunctional Protein, Domain 2"/>
    <property type="match status" value="1"/>
</dbReference>